<keyword evidence="5" id="KW-0206">Cytoskeleton</keyword>
<protein>
    <recommendedName>
        <fullName evidence="3">Dynactin subunit 6</fullName>
    </recommendedName>
</protein>
<evidence type="ECO:0000256" key="2">
    <source>
        <dbReference type="ARBA" id="ARBA00007719"/>
    </source>
</evidence>
<evidence type="ECO:0000256" key="4">
    <source>
        <dbReference type="ARBA" id="ARBA00022490"/>
    </source>
</evidence>
<evidence type="ECO:0000256" key="1">
    <source>
        <dbReference type="ARBA" id="ARBA00004245"/>
    </source>
</evidence>
<dbReference type="GO" id="GO:0007052">
    <property type="term" value="P:mitotic spindle organization"/>
    <property type="evidence" value="ECO:0007669"/>
    <property type="project" value="TreeGrafter"/>
</dbReference>
<reference evidence="7" key="1">
    <citation type="submission" date="2021-03" db="EMBL/GenBank/DDBJ databases">
        <authorList>
            <person name="Bekaert M."/>
        </authorList>
    </citation>
    <scope>NUCLEOTIDE SEQUENCE</scope>
</reference>
<dbReference type="SUPFAM" id="SSF51161">
    <property type="entry name" value="Trimeric LpxA-like enzymes"/>
    <property type="match status" value="1"/>
</dbReference>
<evidence type="ECO:0000256" key="5">
    <source>
        <dbReference type="ARBA" id="ARBA00023212"/>
    </source>
</evidence>
<evidence type="ECO:0000313" key="7">
    <source>
        <dbReference type="EMBL" id="CAG2187841.1"/>
    </source>
</evidence>
<evidence type="ECO:0000313" key="8">
    <source>
        <dbReference type="Proteomes" id="UP000683360"/>
    </source>
</evidence>
<comment type="subcellular location">
    <subcellularLocation>
        <location evidence="1">Cytoplasm</location>
        <location evidence="1">Cytoskeleton</location>
    </subcellularLocation>
</comment>
<evidence type="ECO:0000256" key="6">
    <source>
        <dbReference type="ARBA" id="ARBA00034687"/>
    </source>
</evidence>
<organism evidence="7 8">
    <name type="scientific">Mytilus edulis</name>
    <name type="common">Blue mussel</name>
    <dbReference type="NCBI Taxonomy" id="6550"/>
    <lineage>
        <taxon>Eukaryota</taxon>
        <taxon>Metazoa</taxon>
        <taxon>Spiralia</taxon>
        <taxon>Lophotrochozoa</taxon>
        <taxon>Mollusca</taxon>
        <taxon>Bivalvia</taxon>
        <taxon>Autobranchia</taxon>
        <taxon>Pteriomorphia</taxon>
        <taxon>Mytilida</taxon>
        <taxon>Mytiloidea</taxon>
        <taxon>Mytilidae</taxon>
        <taxon>Mytilinae</taxon>
        <taxon>Mytilus</taxon>
    </lineage>
</organism>
<dbReference type="CDD" id="cd04646">
    <property type="entry name" value="LbH_Dynactin_6"/>
    <property type="match status" value="1"/>
</dbReference>
<dbReference type="AlphaFoldDB" id="A0A8S3PV51"/>
<proteinExistence type="inferred from homology"/>
<dbReference type="GO" id="GO:0070840">
    <property type="term" value="F:dynein complex binding"/>
    <property type="evidence" value="ECO:0007669"/>
    <property type="project" value="TreeGrafter"/>
</dbReference>
<evidence type="ECO:0000256" key="3">
    <source>
        <dbReference type="ARBA" id="ARBA00016573"/>
    </source>
</evidence>
<comment type="similarity">
    <text evidence="2">Belongs to the dynactin subunits 5/6 family. Dynactin subunit 6 subfamily.</text>
</comment>
<name>A0A8S3PV51_MYTED</name>
<dbReference type="EMBL" id="CAJPWZ010000188">
    <property type="protein sequence ID" value="CAG2187841.1"/>
    <property type="molecule type" value="Genomic_DNA"/>
</dbReference>
<dbReference type="Proteomes" id="UP000683360">
    <property type="component" value="Unassembled WGS sequence"/>
</dbReference>
<keyword evidence="8" id="KW-1185">Reference proteome</keyword>
<dbReference type="InterPro" id="IPR011004">
    <property type="entry name" value="Trimer_LpxA-like_sf"/>
</dbReference>
<comment type="caution">
    <text evidence="7">The sequence shown here is derived from an EMBL/GenBank/DDBJ whole genome shotgun (WGS) entry which is preliminary data.</text>
</comment>
<keyword evidence="4" id="KW-0963">Cytoplasm</keyword>
<dbReference type="PANTHER" id="PTHR13072:SF0">
    <property type="entry name" value="DYNACTIN SUBUNIT 6"/>
    <property type="match status" value="1"/>
</dbReference>
<dbReference type="GO" id="GO:0005869">
    <property type="term" value="C:dynactin complex"/>
    <property type="evidence" value="ECO:0007669"/>
    <property type="project" value="InterPro"/>
</dbReference>
<dbReference type="EMBL" id="CAJPWZ010000188">
    <property type="protein sequence ID" value="CAG2187840.1"/>
    <property type="molecule type" value="Genomic_DNA"/>
</dbReference>
<gene>
    <name evidence="7" type="ORF">MEDL_3304</name>
</gene>
<dbReference type="PANTHER" id="PTHR13072">
    <property type="entry name" value="DYNACTIN 6"/>
    <property type="match status" value="1"/>
</dbReference>
<dbReference type="InterPro" id="IPR027777">
    <property type="entry name" value="DCTN6"/>
</dbReference>
<dbReference type="Gene3D" id="2.160.10.10">
    <property type="entry name" value="Hexapeptide repeat proteins"/>
    <property type="match status" value="1"/>
</dbReference>
<accession>A0A8S3PV51</accession>
<dbReference type="OrthoDB" id="2355at2759"/>
<sequence>MVRLALNSSSVAAVVAFSNSAFHMFHSLVDLGKKEYLYWSFRVQTKCELVGDITIGARTVVHPKARIIAEDGPIYIGENNIIEELVQIVNKNPEGKSSSTQNVMIIGNNNVFEVGSYIEATKIGDHNMIEAKAKVGRQVELTSGCIIGGMCSVSSTETMPENTVICGSNCDRRVTQLERPPTQSLQIDFLTKILPNYHYLKKPKAGTPQRT</sequence>
<comment type="function">
    <text evidence="6">Part of the dynactin complex that activates the molecular motor dynein for ultra-processive transport along microtubules.</text>
</comment>